<gene>
    <name evidence="2" type="ORF">DealDRAFT_0204</name>
</gene>
<sequence>MSDFAAQVDVREYPPKDRQAKIFGTYDSLKPGEQMELVNDHDPKPLRHMFMAELPDQFIWNYLEEGPDVWRVAIQKKEHIK</sequence>
<evidence type="ECO:0000313" key="3">
    <source>
        <dbReference type="Proteomes" id="UP000006443"/>
    </source>
</evidence>
<evidence type="ECO:0000313" key="2">
    <source>
        <dbReference type="EMBL" id="EEG78930.1"/>
    </source>
</evidence>
<dbReference type="Pfam" id="PF10006">
    <property type="entry name" value="DUF2249"/>
    <property type="match status" value="1"/>
</dbReference>
<reference evidence="2 3" key="1">
    <citation type="submission" date="2009-02" db="EMBL/GenBank/DDBJ databases">
        <title>Sequencing of the draft genome and assembly of Dethiobacter alkaliphilus AHT 1.</title>
        <authorList>
            <consortium name="US DOE Joint Genome Institute (JGI-PGF)"/>
            <person name="Lucas S."/>
            <person name="Copeland A."/>
            <person name="Lapidus A."/>
            <person name="Glavina del Rio T."/>
            <person name="Dalin E."/>
            <person name="Tice H."/>
            <person name="Bruce D."/>
            <person name="Goodwin L."/>
            <person name="Pitluck S."/>
            <person name="Larimer F."/>
            <person name="Land M.L."/>
            <person name="Hauser L."/>
            <person name="Muyzer G."/>
        </authorList>
    </citation>
    <scope>NUCLEOTIDE SEQUENCE [LARGE SCALE GENOMIC DNA]</scope>
    <source>
        <strain evidence="2 3">AHT 1</strain>
    </source>
</reference>
<accession>C0GCJ5</accession>
<dbReference type="EMBL" id="ACJM01000001">
    <property type="protein sequence ID" value="EEG78930.1"/>
    <property type="molecule type" value="Genomic_DNA"/>
</dbReference>
<organism evidence="2 3">
    <name type="scientific">Dethiobacter alkaliphilus AHT 1</name>
    <dbReference type="NCBI Taxonomy" id="555088"/>
    <lineage>
        <taxon>Bacteria</taxon>
        <taxon>Bacillati</taxon>
        <taxon>Bacillota</taxon>
        <taxon>Dethiobacteria</taxon>
        <taxon>Dethiobacterales</taxon>
        <taxon>Dethiobacteraceae</taxon>
        <taxon>Dethiobacter</taxon>
    </lineage>
</organism>
<protein>
    <recommendedName>
        <fullName evidence="1">DUF2249 domain-containing protein</fullName>
    </recommendedName>
</protein>
<keyword evidence="3" id="KW-1185">Reference proteome</keyword>
<dbReference type="Proteomes" id="UP000006443">
    <property type="component" value="Unassembled WGS sequence"/>
</dbReference>
<dbReference type="AlphaFoldDB" id="C0GCJ5"/>
<dbReference type="eggNOG" id="COG4309">
    <property type="taxonomic scope" value="Bacteria"/>
</dbReference>
<dbReference type="InterPro" id="IPR018720">
    <property type="entry name" value="DUF2249"/>
</dbReference>
<dbReference type="OrthoDB" id="9798996at2"/>
<dbReference type="RefSeq" id="WP_008514001.1">
    <property type="nucleotide sequence ID" value="NZ_ACJM01000001.1"/>
</dbReference>
<name>C0GCJ5_DETAL</name>
<comment type="caution">
    <text evidence="2">The sequence shown here is derived from an EMBL/GenBank/DDBJ whole genome shotgun (WGS) entry which is preliminary data.</text>
</comment>
<proteinExistence type="predicted"/>
<feature type="domain" description="DUF2249" evidence="1">
    <location>
        <begin position="8"/>
        <end position="76"/>
    </location>
</feature>
<evidence type="ECO:0000259" key="1">
    <source>
        <dbReference type="Pfam" id="PF10006"/>
    </source>
</evidence>
<dbReference type="STRING" id="555088.DealDRAFT_0204"/>